<accession>A0ABW5G3W8</accession>
<dbReference type="GO" id="GO:0016301">
    <property type="term" value="F:kinase activity"/>
    <property type="evidence" value="ECO:0007669"/>
    <property type="project" value="UniProtKB-KW"/>
</dbReference>
<gene>
    <name evidence="2" type="ORF">ACFSXZ_36970</name>
</gene>
<dbReference type="Proteomes" id="UP001597417">
    <property type="component" value="Unassembled WGS sequence"/>
</dbReference>
<evidence type="ECO:0000259" key="1">
    <source>
        <dbReference type="Pfam" id="PF00294"/>
    </source>
</evidence>
<proteinExistence type="predicted"/>
<dbReference type="SUPFAM" id="SSF53613">
    <property type="entry name" value="Ribokinase-like"/>
    <property type="match status" value="1"/>
</dbReference>
<dbReference type="EC" id="2.7.1.-" evidence="2"/>
<comment type="caution">
    <text evidence="2">The sequence shown here is derived from an EMBL/GenBank/DDBJ whole genome shotgun (WGS) entry which is preliminary data.</text>
</comment>
<dbReference type="InterPro" id="IPR011611">
    <property type="entry name" value="PfkB_dom"/>
</dbReference>
<evidence type="ECO:0000313" key="2">
    <source>
        <dbReference type="EMBL" id="MFD2421935.1"/>
    </source>
</evidence>
<evidence type="ECO:0000313" key="3">
    <source>
        <dbReference type="Proteomes" id="UP001597417"/>
    </source>
</evidence>
<reference evidence="3" key="1">
    <citation type="journal article" date="2019" name="Int. J. Syst. Evol. Microbiol.">
        <title>The Global Catalogue of Microorganisms (GCM) 10K type strain sequencing project: providing services to taxonomists for standard genome sequencing and annotation.</title>
        <authorList>
            <consortium name="The Broad Institute Genomics Platform"/>
            <consortium name="The Broad Institute Genome Sequencing Center for Infectious Disease"/>
            <person name="Wu L."/>
            <person name="Ma J."/>
        </authorList>
    </citation>
    <scope>NUCLEOTIDE SEQUENCE [LARGE SCALE GENOMIC DNA]</scope>
    <source>
        <strain evidence="3">CGMCC 4.7645</strain>
    </source>
</reference>
<dbReference type="InterPro" id="IPR029056">
    <property type="entry name" value="Ribokinase-like"/>
</dbReference>
<dbReference type="Gene3D" id="3.40.1190.20">
    <property type="match status" value="1"/>
</dbReference>
<feature type="domain" description="Carbohydrate kinase PfkB" evidence="1">
    <location>
        <begin position="13"/>
        <end position="78"/>
    </location>
</feature>
<name>A0ABW5G3W8_9PSEU</name>
<keyword evidence="2" id="KW-0418">Kinase</keyword>
<dbReference type="RefSeq" id="WP_378271049.1">
    <property type="nucleotide sequence ID" value="NZ_JBHUKR010000024.1"/>
</dbReference>
<keyword evidence="3" id="KW-1185">Reference proteome</keyword>
<organism evidence="2 3">
    <name type="scientific">Amycolatopsis pigmentata</name>
    <dbReference type="NCBI Taxonomy" id="450801"/>
    <lineage>
        <taxon>Bacteria</taxon>
        <taxon>Bacillati</taxon>
        <taxon>Actinomycetota</taxon>
        <taxon>Actinomycetes</taxon>
        <taxon>Pseudonocardiales</taxon>
        <taxon>Pseudonocardiaceae</taxon>
        <taxon>Amycolatopsis</taxon>
    </lineage>
</organism>
<keyword evidence="2" id="KW-0808">Transferase</keyword>
<sequence>MLVAGVVTLRVARNVGRFPVPFVAKNTRPGRISMRLAGTGWTAARTLQRLGTQVTFATYVGADQIGQFTAQSLLRHGLYGPATLVCEEHPRAMVLYDADGRRSGASDLRSTPFLKYPPALGRSIMDKYCTAAILTNIGFTRSLIPIAIELGIPFATDLHTVDSASPPRYRDWMAAAHILACSHEELPEGPEQWIRSVWRNFGTEIVLVGCGPDGVVLGVRAGKAIWHVRSHAPRGVRFVAGAGDLALATFVHHYFADGDPLTSARMAMLAAGWKVGGEPDEEPGVGADHLAELRLRHGLPSATRWQGVRHRVVRPTTRTNWAGPAVFWRDHCAAVTAPRRRFARPVGQELGE</sequence>
<dbReference type="EMBL" id="JBHUKR010000024">
    <property type="protein sequence ID" value="MFD2421935.1"/>
    <property type="molecule type" value="Genomic_DNA"/>
</dbReference>
<dbReference type="Pfam" id="PF00294">
    <property type="entry name" value="PfkB"/>
    <property type="match status" value="1"/>
</dbReference>
<protein>
    <submittedName>
        <fullName evidence="2">Carbohydrate kinase family protein</fullName>
        <ecNumber evidence="2">2.7.1.-</ecNumber>
    </submittedName>
</protein>